<keyword evidence="1" id="KW-0547">Nucleotide-binding</keyword>
<dbReference type="PANTHER" id="PTHR43384:SF6">
    <property type="entry name" value="SEPTUM SITE-DETERMINING PROTEIN MIND HOMOLOG, CHLOROPLASTIC"/>
    <property type="match status" value="1"/>
</dbReference>
<evidence type="ECO:0000256" key="2">
    <source>
        <dbReference type="ARBA" id="ARBA00022840"/>
    </source>
</evidence>
<dbReference type="PANTHER" id="PTHR43384">
    <property type="entry name" value="SEPTUM SITE-DETERMINING PROTEIN MIND HOMOLOG, CHLOROPLASTIC-RELATED"/>
    <property type="match status" value="1"/>
</dbReference>
<dbReference type="InterPro" id="IPR002586">
    <property type="entry name" value="CobQ/CobB/MinD/ParA_Nub-bd_dom"/>
</dbReference>
<dbReference type="Pfam" id="PF01656">
    <property type="entry name" value="CbiA"/>
    <property type="match status" value="1"/>
</dbReference>
<gene>
    <name evidence="4" type="ORF">UXQ13_06695</name>
</gene>
<name>A0ABU8E3C8_9ACTN</name>
<accession>A0ABU8E3C8</accession>
<feature type="domain" description="CobQ/CobB/MinD/ParA nucleotide binding" evidence="3">
    <location>
        <begin position="160"/>
        <end position="387"/>
    </location>
</feature>
<keyword evidence="2" id="KW-0067">ATP-binding</keyword>
<dbReference type="EMBL" id="JBAPLV010000005">
    <property type="protein sequence ID" value="MEI4278151.1"/>
    <property type="molecule type" value="Genomic_DNA"/>
</dbReference>
<evidence type="ECO:0000313" key="4">
    <source>
        <dbReference type="EMBL" id="MEI4278151.1"/>
    </source>
</evidence>
<evidence type="ECO:0000256" key="1">
    <source>
        <dbReference type="ARBA" id="ARBA00022741"/>
    </source>
</evidence>
<dbReference type="InterPro" id="IPR050625">
    <property type="entry name" value="ParA/MinD_ATPase"/>
</dbReference>
<keyword evidence="5" id="KW-1185">Reference proteome</keyword>
<evidence type="ECO:0000259" key="3">
    <source>
        <dbReference type="Pfam" id="PF01656"/>
    </source>
</evidence>
<sequence>MALQVFTAVTGAAWESELVGALDRADHGVTVVRRCVDVADLLAAASTGTGQAVLLSAELRRLDGDTVSRLLAAGVAVVGLVEPGDDASADRLRQLGVARVLPADTDAARIAAALREAVAGPSAGAGQVGHDIADTRAALPALGVPDDPAGRPAGRGRVVAVWGPTGAPGRTTVAVGLADEAARLGVSTLLVDADVYGGVVAQALGLLDESPGISAAARQATAGTLDVARLARLAWAVTPQLRVLTGLARADRWPELRPQAVGTVLDQARRLSALTVVDCAFCVEEDEELSFDTAAPRRNGVTTTVLEQADTVLCVSGADPVALQRTIRALGQQRDVLPAVRPGVVVNQVRRGPVPGDPRREIGDALTRFTGAPVVGFLPADRRATDAALAAGRTLGEVAERSALRTGLRDLAAELTGVPVPGRSRRRR</sequence>
<dbReference type="Proteomes" id="UP001373496">
    <property type="component" value="Unassembled WGS sequence"/>
</dbReference>
<organism evidence="4 5">
    <name type="scientific">Klenkia terrae</name>
    <dbReference type="NCBI Taxonomy" id="1052259"/>
    <lineage>
        <taxon>Bacteria</taxon>
        <taxon>Bacillati</taxon>
        <taxon>Actinomycetota</taxon>
        <taxon>Actinomycetes</taxon>
        <taxon>Geodermatophilales</taxon>
        <taxon>Geodermatophilaceae</taxon>
        <taxon>Klenkia</taxon>
    </lineage>
</organism>
<reference evidence="4 5" key="1">
    <citation type="submission" date="2024-03" db="EMBL/GenBank/DDBJ databases">
        <title>Draft genome sequence of Klenkia terrae.</title>
        <authorList>
            <person name="Duangmal K."/>
            <person name="Chantavorakit T."/>
        </authorList>
    </citation>
    <scope>NUCLEOTIDE SEQUENCE [LARGE SCALE GENOMIC DNA]</scope>
    <source>
        <strain evidence="4 5">JCM 17786</strain>
    </source>
</reference>
<comment type="caution">
    <text evidence="4">The sequence shown here is derived from an EMBL/GenBank/DDBJ whole genome shotgun (WGS) entry which is preliminary data.</text>
</comment>
<dbReference type="SUPFAM" id="SSF52540">
    <property type="entry name" value="P-loop containing nucleoside triphosphate hydrolases"/>
    <property type="match status" value="1"/>
</dbReference>
<dbReference type="Gene3D" id="3.40.50.300">
    <property type="entry name" value="P-loop containing nucleotide triphosphate hydrolases"/>
    <property type="match status" value="1"/>
</dbReference>
<evidence type="ECO:0000313" key="5">
    <source>
        <dbReference type="Proteomes" id="UP001373496"/>
    </source>
</evidence>
<dbReference type="InterPro" id="IPR027417">
    <property type="entry name" value="P-loop_NTPase"/>
</dbReference>
<proteinExistence type="predicted"/>
<protein>
    <submittedName>
        <fullName evidence="4">Chromosome partitioning protein</fullName>
    </submittedName>
</protein>
<dbReference type="RefSeq" id="WP_336392009.1">
    <property type="nucleotide sequence ID" value="NZ_JBAPLV010000005.1"/>
</dbReference>